<evidence type="ECO:0000256" key="5">
    <source>
        <dbReference type="ARBA" id="ARBA00022821"/>
    </source>
</evidence>
<dbReference type="InterPro" id="IPR002182">
    <property type="entry name" value="NB-ARC"/>
</dbReference>
<dbReference type="InterPro" id="IPR042197">
    <property type="entry name" value="Apaf_helical"/>
</dbReference>
<sequence length="404" mass="45347">MAGGVLSSVIQAIDKLAAHIRQLSGSSSLEPCSVEDLDKLKKTLLRIQDSVQDSEREIGDASTKVWLSELEVSAYDIENILMESQFLGYGAEQRTRMDAPSKRKRDQVCNSVKAPLPDDVAHKIMEIRRRVDEAATEWAAIHLTQSDGRRWLESTGGHLLSGFQIDESFVYGREDDKENVIKLVLSDDCKRDEVSVIPIVGMAGVGKTTLAQLVYNDSRICEHFTTRGWVHVSQNFDVTRLTRAILESITGKPCDSNELIELQGTLMEVLSGKRLLLVLDDVWNEKESTWACLMSPFSSAEMSKVVVTTRFVKVAKIMQTVVPYQLHNLTEDKCWQLFHRFAFDGQDPNEHPNLIEIGKKIAAKCHGWPLAAKTLGGQLRFETDEESWKDILEGDLSELVGENQ</sequence>
<dbReference type="SUPFAM" id="SSF52540">
    <property type="entry name" value="P-loop containing nucleoside triphosphate hydrolases"/>
    <property type="match status" value="1"/>
</dbReference>
<keyword evidence="6" id="KW-0067">ATP-binding</keyword>
<comment type="similarity">
    <text evidence="1">Belongs to the disease resistance NB-LRR family.</text>
</comment>
<dbReference type="PANTHER" id="PTHR36766">
    <property type="entry name" value="PLANT BROAD-SPECTRUM MILDEW RESISTANCE PROTEIN RPW8"/>
    <property type="match status" value="1"/>
</dbReference>
<dbReference type="Pfam" id="PF18052">
    <property type="entry name" value="Rx_N"/>
    <property type="match status" value="1"/>
</dbReference>
<proteinExistence type="inferred from homology"/>
<evidence type="ECO:0000256" key="2">
    <source>
        <dbReference type="ARBA" id="ARBA00022614"/>
    </source>
</evidence>
<evidence type="ECO:0000313" key="10">
    <source>
        <dbReference type="RefSeq" id="XP_008805363.1"/>
    </source>
</evidence>
<dbReference type="Gene3D" id="3.40.50.300">
    <property type="entry name" value="P-loop containing nucleotide triphosphate hydrolases"/>
    <property type="match status" value="1"/>
</dbReference>
<evidence type="ECO:0000259" key="8">
    <source>
        <dbReference type="Pfam" id="PF18052"/>
    </source>
</evidence>
<dbReference type="FunFam" id="3.40.50.300:FF:001091">
    <property type="entry name" value="Probable disease resistance protein At1g61300"/>
    <property type="match status" value="1"/>
</dbReference>
<dbReference type="KEGG" id="pda:103718357"/>
<dbReference type="PANTHER" id="PTHR36766:SF40">
    <property type="entry name" value="DISEASE RESISTANCE PROTEIN RGA3"/>
    <property type="match status" value="1"/>
</dbReference>
<feature type="domain" description="NB-ARC" evidence="7">
    <location>
        <begin position="175"/>
        <end position="346"/>
    </location>
</feature>
<evidence type="ECO:0000259" key="7">
    <source>
        <dbReference type="Pfam" id="PF00931"/>
    </source>
</evidence>
<dbReference type="GeneID" id="103718357"/>
<dbReference type="RefSeq" id="XP_008805363.1">
    <property type="nucleotide sequence ID" value="XM_008807141.3"/>
</dbReference>
<keyword evidence="3" id="KW-0677">Repeat</keyword>
<keyword evidence="9" id="KW-1185">Reference proteome</keyword>
<organism evidence="9 10">
    <name type="scientific">Phoenix dactylifera</name>
    <name type="common">Date palm</name>
    <dbReference type="NCBI Taxonomy" id="42345"/>
    <lineage>
        <taxon>Eukaryota</taxon>
        <taxon>Viridiplantae</taxon>
        <taxon>Streptophyta</taxon>
        <taxon>Embryophyta</taxon>
        <taxon>Tracheophyta</taxon>
        <taxon>Spermatophyta</taxon>
        <taxon>Magnoliopsida</taxon>
        <taxon>Liliopsida</taxon>
        <taxon>Arecaceae</taxon>
        <taxon>Coryphoideae</taxon>
        <taxon>Phoeniceae</taxon>
        <taxon>Phoenix</taxon>
    </lineage>
</organism>
<evidence type="ECO:0000256" key="4">
    <source>
        <dbReference type="ARBA" id="ARBA00022741"/>
    </source>
</evidence>
<dbReference type="GO" id="GO:0006952">
    <property type="term" value="P:defense response"/>
    <property type="evidence" value="ECO:0007669"/>
    <property type="project" value="UniProtKB-KW"/>
</dbReference>
<dbReference type="Pfam" id="PF00931">
    <property type="entry name" value="NB-ARC"/>
    <property type="match status" value="1"/>
</dbReference>
<dbReference type="InterPro" id="IPR041118">
    <property type="entry name" value="Rx_N"/>
</dbReference>
<reference evidence="10" key="2">
    <citation type="submission" date="2025-08" db="UniProtKB">
        <authorList>
            <consortium name="RefSeq"/>
        </authorList>
    </citation>
    <scope>IDENTIFICATION</scope>
    <source>
        <tissue evidence="10">Young leaves</tissue>
    </source>
</reference>
<keyword evidence="4" id="KW-0547">Nucleotide-binding</keyword>
<gene>
    <name evidence="10" type="primary">LOC103718357</name>
</gene>
<evidence type="ECO:0000256" key="6">
    <source>
        <dbReference type="ARBA" id="ARBA00022840"/>
    </source>
</evidence>
<evidence type="ECO:0000313" key="9">
    <source>
        <dbReference type="Proteomes" id="UP000228380"/>
    </source>
</evidence>
<dbReference type="GO" id="GO:0043531">
    <property type="term" value="F:ADP binding"/>
    <property type="evidence" value="ECO:0007669"/>
    <property type="project" value="InterPro"/>
</dbReference>
<dbReference type="Proteomes" id="UP000228380">
    <property type="component" value="Chromosome 1"/>
</dbReference>
<dbReference type="Gene3D" id="1.20.5.4130">
    <property type="match status" value="1"/>
</dbReference>
<protein>
    <submittedName>
        <fullName evidence="10">Disease resistance protein RGA3</fullName>
    </submittedName>
</protein>
<dbReference type="InterPro" id="IPR027417">
    <property type="entry name" value="P-loop_NTPase"/>
</dbReference>
<feature type="domain" description="Disease resistance N-terminal" evidence="8">
    <location>
        <begin position="6"/>
        <end position="83"/>
    </location>
</feature>
<dbReference type="PRINTS" id="PR00364">
    <property type="entry name" value="DISEASERSIST"/>
</dbReference>
<keyword evidence="2" id="KW-0433">Leucine-rich repeat</keyword>
<accession>A0A8B7CSI7</accession>
<name>A0A8B7CSI7_PHODC</name>
<evidence type="ECO:0000256" key="1">
    <source>
        <dbReference type="ARBA" id="ARBA00008894"/>
    </source>
</evidence>
<dbReference type="Gene3D" id="1.10.8.430">
    <property type="entry name" value="Helical domain of apoptotic protease-activating factors"/>
    <property type="match status" value="1"/>
</dbReference>
<dbReference type="OrthoDB" id="748871at2759"/>
<keyword evidence="5" id="KW-0611">Plant defense</keyword>
<dbReference type="GO" id="GO:0005524">
    <property type="term" value="F:ATP binding"/>
    <property type="evidence" value="ECO:0007669"/>
    <property type="project" value="UniProtKB-KW"/>
</dbReference>
<evidence type="ECO:0000256" key="3">
    <source>
        <dbReference type="ARBA" id="ARBA00022737"/>
    </source>
</evidence>
<reference evidence="9" key="1">
    <citation type="journal article" date="2019" name="Nat. Commun.">
        <title>Genome-wide association mapping of date palm fruit traits.</title>
        <authorList>
            <person name="Hazzouri K.M."/>
            <person name="Gros-Balthazard M."/>
            <person name="Flowers J.M."/>
            <person name="Copetti D."/>
            <person name="Lemansour A."/>
            <person name="Lebrun M."/>
            <person name="Masmoudi K."/>
            <person name="Ferrand S."/>
            <person name="Dhar M.I."/>
            <person name="Fresquez Z.A."/>
            <person name="Rosas U."/>
            <person name="Zhang J."/>
            <person name="Talag J."/>
            <person name="Lee S."/>
            <person name="Kudrna D."/>
            <person name="Powell R.F."/>
            <person name="Leitch I.J."/>
            <person name="Krueger R.R."/>
            <person name="Wing R.A."/>
            <person name="Amiri K.M.A."/>
            <person name="Purugganan M.D."/>
        </authorList>
    </citation>
    <scope>NUCLEOTIDE SEQUENCE [LARGE SCALE GENOMIC DNA]</scope>
    <source>
        <strain evidence="9">cv. Khalas</strain>
    </source>
</reference>
<dbReference type="AlphaFoldDB" id="A0A8B7CSI7"/>